<organism evidence="8">
    <name type="scientific">uncultured Chloroflexia bacterium</name>
    <dbReference type="NCBI Taxonomy" id="1672391"/>
    <lineage>
        <taxon>Bacteria</taxon>
        <taxon>Bacillati</taxon>
        <taxon>Chloroflexota</taxon>
        <taxon>Chloroflexia</taxon>
        <taxon>environmental samples</taxon>
    </lineage>
</organism>
<evidence type="ECO:0000259" key="7">
    <source>
        <dbReference type="Pfam" id="PF04085"/>
    </source>
</evidence>
<keyword evidence="3 5" id="KW-0133">Cell shape</keyword>
<evidence type="ECO:0000256" key="2">
    <source>
        <dbReference type="ARBA" id="ARBA00013855"/>
    </source>
</evidence>
<dbReference type="PANTHER" id="PTHR34138:SF1">
    <property type="entry name" value="CELL SHAPE-DETERMINING PROTEIN MREC"/>
    <property type="match status" value="1"/>
</dbReference>
<dbReference type="Gene3D" id="2.40.10.350">
    <property type="entry name" value="Rod shape-determining protein MreC, domain 2"/>
    <property type="match status" value="1"/>
</dbReference>
<dbReference type="GO" id="GO:0008360">
    <property type="term" value="P:regulation of cell shape"/>
    <property type="evidence" value="ECO:0007669"/>
    <property type="project" value="UniProtKB-KW"/>
</dbReference>
<dbReference type="InterPro" id="IPR007221">
    <property type="entry name" value="MreC"/>
</dbReference>
<dbReference type="AlphaFoldDB" id="A0A6J4HGG5"/>
<dbReference type="InterPro" id="IPR055342">
    <property type="entry name" value="MreC_beta-barrel_core"/>
</dbReference>
<feature type="coiled-coil region" evidence="6">
    <location>
        <begin position="79"/>
        <end position="116"/>
    </location>
</feature>
<dbReference type="PIRSF" id="PIRSF038471">
    <property type="entry name" value="MreC"/>
    <property type="match status" value="1"/>
</dbReference>
<protein>
    <recommendedName>
        <fullName evidence="2 5">Cell shape-determining protein MreC</fullName>
    </recommendedName>
    <alternativeName>
        <fullName evidence="4 5">Cell shape protein MreC</fullName>
    </alternativeName>
</protein>
<evidence type="ECO:0000256" key="6">
    <source>
        <dbReference type="SAM" id="Coils"/>
    </source>
</evidence>
<evidence type="ECO:0000313" key="8">
    <source>
        <dbReference type="EMBL" id="CAA9222814.1"/>
    </source>
</evidence>
<evidence type="ECO:0000256" key="3">
    <source>
        <dbReference type="ARBA" id="ARBA00022960"/>
    </source>
</evidence>
<dbReference type="InterPro" id="IPR042177">
    <property type="entry name" value="Cell/Rod_1"/>
</dbReference>
<dbReference type="PANTHER" id="PTHR34138">
    <property type="entry name" value="CELL SHAPE-DETERMINING PROTEIN MREC"/>
    <property type="match status" value="1"/>
</dbReference>
<dbReference type="GO" id="GO:0005886">
    <property type="term" value="C:plasma membrane"/>
    <property type="evidence" value="ECO:0007669"/>
    <property type="project" value="TreeGrafter"/>
</dbReference>
<dbReference type="EMBL" id="CADCTK010000158">
    <property type="protein sequence ID" value="CAA9222814.1"/>
    <property type="molecule type" value="Genomic_DNA"/>
</dbReference>
<comment type="similarity">
    <text evidence="1 5">Belongs to the MreC family.</text>
</comment>
<name>A0A6J4HGG5_9CHLR</name>
<accession>A0A6J4HGG5</accession>
<sequence length="296" mass="32114">MRISFSTGPSRTAHSGINRRTLQLVLLLLLLALLLIVLDDGGVLRPVKGQAQAMLEPVERALTQTRIGLRSGVDTLLGAPHLRERVRDLEREVGDLREANLRLQGLQTENDQLKVELGIRQTYEWVTTSATVVQSNAENGRRMVRIDRGRVDGIEVGMPVVGKEGGSPAALVGVVDVLYAQTADVLLITDYGSTISAHTTQPARAKGLVIGQWQLGTRIKLVDVDPSVPLAPNDYVVTSGLSKGLATDTPMAQILANIPIGHVTEVERTNHVQTAEVVPFVDPDRVRSVWVITGQK</sequence>
<proteinExistence type="inferred from homology"/>
<comment type="function">
    <text evidence="5">Involved in formation and maintenance of cell shape.</text>
</comment>
<gene>
    <name evidence="8" type="ORF">AVDCRST_MAG26-613</name>
</gene>
<feature type="domain" description="Rod shape-determining protein MreC beta-barrel core" evidence="7">
    <location>
        <begin position="132"/>
        <end position="292"/>
    </location>
</feature>
<dbReference type="Gene3D" id="2.40.10.340">
    <property type="entry name" value="Rod shape-determining protein MreC, domain 1"/>
    <property type="match status" value="1"/>
</dbReference>
<evidence type="ECO:0000256" key="4">
    <source>
        <dbReference type="ARBA" id="ARBA00032089"/>
    </source>
</evidence>
<dbReference type="InterPro" id="IPR042175">
    <property type="entry name" value="Cell/Rod_MreC_2"/>
</dbReference>
<evidence type="ECO:0000256" key="1">
    <source>
        <dbReference type="ARBA" id="ARBA00009369"/>
    </source>
</evidence>
<reference evidence="8" key="1">
    <citation type="submission" date="2020-02" db="EMBL/GenBank/DDBJ databases">
        <authorList>
            <person name="Meier V. D."/>
        </authorList>
    </citation>
    <scope>NUCLEOTIDE SEQUENCE</scope>
    <source>
        <strain evidence="8">AVDCRST_MAG26</strain>
    </source>
</reference>
<keyword evidence="6" id="KW-0175">Coiled coil</keyword>
<evidence type="ECO:0000256" key="5">
    <source>
        <dbReference type="PIRNR" id="PIRNR038471"/>
    </source>
</evidence>
<dbReference type="Pfam" id="PF04085">
    <property type="entry name" value="MreC"/>
    <property type="match status" value="1"/>
</dbReference>